<dbReference type="EMBL" id="BRXY01000063">
    <property type="protein sequence ID" value="GMH60144.1"/>
    <property type="molecule type" value="Genomic_DNA"/>
</dbReference>
<reference evidence="4" key="1">
    <citation type="journal article" date="2023" name="Commun. Biol.">
        <title>Genome analysis of Parmales, the sister group of diatoms, reveals the evolutionary specialization of diatoms from phago-mixotrophs to photoautotrophs.</title>
        <authorList>
            <person name="Ban H."/>
            <person name="Sato S."/>
            <person name="Yoshikawa S."/>
            <person name="Yamada K."/>
            <person name="Nakamura Y."/>
            <person name="Ichinomiya M."/>
            <person name="Sato N."/>
            <person name="Blanc-Mathieu R."/>
            <person name="Endo H."/>
            <person name="Kuwata A."/>
            <person name="Ogata H."/>
        </authorList>
    </citation>
    <scope>NUCLEOTIDE SEQUENCE [LARGE SCALE GENOMIC DNA]</scope>
    <source>
        <strain evidence="4">NIES 3701</strain>
    </source>
</reference>
<dbReference type="OrthoDB" id="122341at2759"/>
<dbReference type="SMART" id="SM00208">
    <property type="entry name" value="TNFR"/>
    <property type="match status" value="4"/>
</dbReference>
<dbReference type="Gene3D" id="2.10.50.10">
    <property type="entry name" value="Tumor Necrosis Factor Receptor, subunit A, domain 2"/>
    <property type="match status" value="2"/>
</dbReference>
<dbReference type="SMART" id="SM01411">
    <property type="entry name" value="Ephrin_rec_like"/>
    <property type="match status" value="11"/>
</dbReference>
<dbReference type="AlphaFoldDB" id="A0A9W7A176"/>
<protein>
    <recommendedName>
        <fullName evidence="2">TNFR-Cys domain-containing protein</fullName>
    </recommendedName>
</protein>
<proteinExistence type="predicted"/>
<dbReference type="Gene3D" id="2.60.120.200">
    <property type="match status" value="2"/>
</dbReference>
<feature type="domain" description="TNFR-Cys" evidence="2">
    <location>
        <begin position="931"/>
        <end position="968"/>
    </location>
</feature>
<dbReference type="Pfam" id="PF07699">
    <property type="entry name" value="Ephrin_rec_like"/>
    <property type="match status" value="2"/>
</dbReference>
<dbReference type="Proteomes" id="UP001165085">
    <property type="component" value="Unassembled WGS sequence"/>
</dbReference>
<evidence type="ECO:0000256" key="1">
    <source>
        <dbReference type="SAM" id="SignalP"/>
    </source>
</evidence>
<keyword evidence="4" id="KW-1185">Reference proteome</keyword>
<keyword evidence="1" id="KW-0732">Signal</keyword>
<gene>
    <name evidence="3" type="ORF">TrST_g8372</name>
</gene>
<accession>A0A9W7A176</accession>
<dbReference type="InterPro" id="IPR009030">
    <property type="entry name" value="Growth_fac_rcpt_cys_sf"/>
</dbReference>
<dbReference type="InterPro" id="IPR013320">
    <property type="entry name" value="ConA-like_dom_sf"/>
</dbReference>
<dbReference type="Pfam" id="PF13385">
    <property type="entry name" value="Laminin_G_3"/>
    <property type="match status" value="2"/>
</dbReference>
<organism evidence="3 4">
    <name type="scientific">Triparma strigata</name>
    <dbReference type="NCBI Taxonomy" id="1606541"/>
    <lineage>
        <taxon>Eukaryota</taxon>
        <taxon>Sar</taxon>
        <taxon>Stramenopiles</taxon>
        <taxon>Ochrophyta</taxon>
        <taxon>Bolidophyceae</taxon>
        <taxon>Parmales</taxon>
        <taxon>Triparmaceae</taxon>
        <taxon>Triparma</taxon>
    </lineage>
</organism>
<dbReference type="SUPFAM" id="SSF49899">
    <property type="entry name" value="Concanavalin A-like lectins/glucanases"/>
    <property type="match status" value="2"/>
</dbReference>
<comment type="caution">
    <text evidence="3">The sequence shown here is derived from an EMBL/GenBank/DDBJ whole genome shotgun (WGS) entry which is preliminary data.</text>
</comment>
<feature type="domain" description="TNFR-Cys" evidence="2">
    <location>
        <begin position="512"/>
        <end position="541"/>
    </location>
</feature>
<dbReference type="InterPro" id="IPR001368">
    <property type="entry name" value="TNFR/NGFR_Cys_rich_reg"/>
</dbReference>
<dbReference type="SUPFAM" id="SSF57184">
    <property type="entry name" value="Growth factor receptor domain"/>
    <property type="match status" value="2"/>
</dbReference>
<dbReference type="PANTHER" id="PTHR46967">
    <property type="entry name" value="INSULIN-LIKE GROWTH FACTOR BINDING PROTEIN,N-TERMINAL"/>
    <property type="match status" value="1"/>
</dbReference>
<feature type="domain" description="TNFR-Cys" evidence="2">
    <location>
        <begin position="824"/>
        <end position="861"/>
    </location>
</feature>
<evidence type="ECO:0000313" key="3">
    <source>
        <dbReference type="EMBL" id="GMH60144.1"/>
    </source>
</evidence>
<evidence type="ECO:0000259" key="2">
    <source>
        <dbReference type="SMART" id="SM00208"/>
    </source>
</evidence>
<name>A0A9W7A176_9STRA</name>
<feature type="chain" id="PRO_5040736811" description="TNFR-Cys domain-containing protein" evidence="1">
    <location>
        <begin position="25"/>
        <end position="1079"/>
    </location>
</feature>
<feature type="signal peptide" evidence="1">
    <location>
        <begin position="1"/>
        <end position="24"/>
    </location>
</feature>
<feature type="domain" description="TNFR-Cys" evidence="2">
    <location>
        <begin position="670"/>
        <end position="701"/>
    </location>
</feature>
<dbReference type="PANTHER" id="PTHR46967:SF2">
    <property type="entry name" value="SUSHI, VON WILLEBRAND FACTOR TYPE A, EGF AND PENTRAXIN DOMAIN-CONTAINING PROTEIN 1-LIKE"/>
    <property type="match status" value="1"/>
</dbReference>
<sequence length="1079" mass="113416">MPQHPSNFFRFLLVLLHVATTAHGSATYPHHEWNFKNCVTGNVVPDLGSFRETGATPHGDGGRGNPVCGTSGARFDGVDDFYDFGSEDWNWGGTVSFAMYVKYDRFFTGNGVIFDFGTASDSNTDSVLAYNIAADEITDNSRIAFQINHGADDGPFRYTSEGNFEELTWTHVVLTVSGSTMKAYKNGALVDTNTEGWEPRMANRNQCAIGTYNGGSNPDMFFDGTIAYLQMWFDVELSQSDVTELYEPHNIVHHFWDFRGCFTGSPAIDSMTGDLAAMPTNGATCSSEGMVFDGYDDYVDLDHWGWGGAVSIEIFFKFDSFQAWSTLFQLGNAANYDDSLMLYAQGDDPSSLVFLVYEGDQYDGMSGGGHTAGIQPFELNTWTHMVMTVDGDTGDEKLYRNGELEGSKSGGYVPPYNNRNAPSLGIGSGYFHGTIGFFKVSHVELSATAIRAQYYCPSGYYGNLPSGCTVCPTGKYSGYPSTISCYSCEAGKSTTTGTSAADHDSPMDCTDCAAGEYSEAGSHCTVCPPGTYSGSTGSSSCDICPSGRYLSDQATSSDLHNSISSCRECSAGKKLSDNALDASEHDHPDDCETCNPSFFAGAGAPSCTECEAGKSSPAGASACSTCPSGYVCGETNEPCPTGKYSNGDTDGCESCEAGYSCPGGTDRSQCFPGSYQTYPSQSTCLSCEAGKYQENPGQGTCVNCPVGHFCPERTVNPIACGNVALFCPANSDQVSSVDEGHYTTPPTVERELTRDSQTQCEVGYACVGGKRLRCDGNGEYSDEVGLKACKIAPAGKKPTSDHKSVVNCDAGSYSVGNANDCLLCESGKTSNAGAPGCSTCATCAVGKRKVADCSPGEETVCEDCTAGKASMGGDATSCTECSSGGLYSDEDNASFCKTAPAGKKPTGDRQGVEVCPAGTFSTGAVDACNACGPGETSDAGAAGCRTCATCGLGKYQIAECTSEVETQCGDCVAGKASMGGTVSECTRCDKPGEYSEAKASVCKTAPAGYKPTISDDGLKTGIEMCPKNTFSIGAADECTNCADGGHSNPGDSACEQCPQYEVFSNQTNACECIDTFTRA</sequence>
<dbReference type="InterPro" id="IPR011641">
    <property type="entry name" value="Tyr-kin_ephrin_A/B_rcpt-like"/>
</dbReference>
<evidence type="ECO:0000313" key="4">
    <source>
        <dbReference type="Proteomes" id="UP001165085"/>
    </source>
</evidence>